<feature type="signal peptide" evidence="1">
    <location>
        <begin position="1"/>
        <end position="17"/>
    </location>
</feature>
<dbReference type="InterPro" id="IPR024655">
    <property type="entry name" value="Asl1_glyco_hydro_catalytic"/>
</dbReference>
<dbReference type="EMBL" id="DF849740">
    <property type="protein sequence ID" value="GAT58540.1"/>
    <property type="molecule type" value="Genomic_DNA"/>
</dbReference>
<dbReference type="InterPro" id="IPR017853">
    <property type="entry name" value="GH"/>
</dbReference>
<dbReference type="Gene3D" id="3.20.20.80">
    <property type="entry name" value="Glycosidases"/>
    <property type="match status" value="1"/>
</dbReference>
<evidence type="ECO:0000259" key="2">
    <source>
        <dbReference type="Pfam" id="PF11790"/>
    </source>
</evidence>
<dbReference type="Pfam" id="PF11790">
    <property type="entry name" value="Glyco_hydro_cc"/>
    <property type="match status" value="1"/>
</dbReference>
<gene>
    <name evidence="3" type="ORF">MCHLO_14964</name>
</gene>
<keyword evidence="4" id="KW-1185">Reference proteome</keyword>
<dbReference type="SUPFAM" id="SSF51445">
    <property type="entry name" value="(Trans)glycosidases"/>
    <property type="match status" value="1"/>
</dbReference>
<evidence type="ECO:0000313" key="3">
    <source>
        <dbReference type="EMBL" id="GAT58540.1"/>
    </source>
</evidence>
<dbReference type="PANTHER" id="PTHR34154">
    <property type="entry name" value="ALKALI-SENSITIVE LINKAGE PROTEIN 1"/>
    <property type="match status" value="1"/>
</dbReference>
<dbReference type="PANTHER" id="PTHR34154:SF3">
    <property type="entry name" value="ALKALI-SENSITIVE LINKAGE PROTEIN 1"/>
    <property type="match status" value="1"/>
</dbReference>
<evidence type="ECO:0000256" key="1">
    <source>
        <dbReference type="SAM" id="SignalP"/>
    </source>
</evidence>
<dbReference type="Proteomes" id="UP000815677">
    <property type="component" value="Unassembled WGS sequence"/>
</dbReference>
<sequence length="324" mass="34675">MLTTTLFLFLLLADTSAHPTARTLAVTNTSKAGIAGAGDASTDMAQFETTGKVSWYYTWGLDSVSDTDLQFVPMLWGQQDVAQWTDPSSGINATIAQRKPTAVLGFNEPQETGQSNLTPQEGAALWKQYIEPLRAQGLRLGSPAPSSAPSGKTWIQDFLTACDGGCTLDFIALHWYDVNATAFIDYINDFHNTFNLSIWVTEWSCQNYNGGPQCTASQISELLNTTQSYMNSVDWVERYSWFGILRDLEGVNSLDAMLTSSGKITNLGEQYIGAAGVQTSGASGSAGAGGAGATGLPALPSGTRYVFRSGWTTLLVLGVVACLL</sequence>
<dbReference type="InterPro" id="IPR053183">
    <property type="entry name" value="ASL1"/>
</dbReference>
<name>A0ABQ0M5H3_MYCCL</name>
<reference evidence="3" key="1">
    <citation type="submission" date="2014-09" db="EMBL/GenBank/DDBJ databases">
        <title>Genome sequence of the luminous mushroom Mycena chlorophos for searching fungal bioluminescence genes.</title>
        <authorList>
            <person name="Tanaka Y."/>
            <person name="Kasuga D."/>
            <person name="Oba Y."/>
            <person name="Hase S."/>
            <person name="Sato K."/>
            <person name="Oba Y."/>
            <person name="Sakakibara Y."/>
        </authorList>
    </citation>
    <scope>NUCLEOTIDE SEQUENCE</scope>
</reference>
<protein>
    <recommendedName>
        <fullName evidence="2">Asl1-like glycosyl hydrolase catalytic domain-containing protein</fullName>
    </recommendedName>
</protein>
<organism evidence="3 4">
    <name type="scientific">Mycena chlorophos</name>
    <name type="common">Agaric fungus</name>
    <name type="synonym">Agaricus chlorophos</name>
    <dbReference type="NCBI Taxonomy" id="658473"/>
    <lineage>
        <taxon>Eukaryota</taxon>
        <taxon>Fungi</taxon>
        <taxon>Dikarya</taxon>
        <taxon>Basidiomycota</taxon>
        <taxon>Agaricomycotina</taxon>
        <taxon>Agaricomycetes</taxon>
        <taxon>Agaricomycetidae</taxon>
        <taxon>Agaricales</taxon>
        <taxon>Marasmiineae</taxon>
        <taxon>Mycenaceae</taxon>
        <taxon>Mycena</taxon>
    </lineage>
</organism>
<feature type="domain" description="Asl1-like glycosyl hydrolase catalytic" evidence="2">
    <location>
        <begin position="42"/>
        <end position="271"/>
    </location>
</feature>
<accession>A0ABQ0M5H3</accession>
<feature type="chain" id="PRO_5046219443" description="Asl1-like glycosyl hydrolase catalytic domain-containing protein" evidence="1">
    <location>
        <begin position="18"/>
        <end position="324"/>
    </location>
</feature>
<evidence type="ECO:0000313" key="4">
    <source>
        <dbReference type="Proteomes" id="UP000815677"/>
    </source>
</evidence>
<keyword evidence="1" id="KW-0732">Signal</keyword>
<proteinExistence type="predicted"/>